<evidence type="ECO:0000313" key="2">
    <source>
        <dbReference type="EMBL" id="TFL03012.1"/>
    </source>
</evidence>
<dbReference type="AlphaFoldDB" id="A0A5C3QMJ0"/>
<dbReference type="Proteomes" id="UP000305067">
    <property type="component" value="Unassembled WGS sequence"/>
</dbReference>
<dbReference type="EMBL" id="ML178821">
    <property type="protein sequence ID" value="TFL03012.1"/>
    <property type="molecule type" value="Genomic_DNA"/>
</dbReference>
<evidence type="ECO:0000313" key="3">
    <source>
        <dbReference type="Proteomes" id="UP000305067"/>
    </source>
</evidence>
<proteinExistence type="predicted"/>
<evidence type="ECO:0000256" key="1">
    <source>
        <dbReference type="SAM" id="MobiDB-lite"/>
    </source>
</evidence>
<organism evidence="2 3">
    <name type="scientific">Pterulicium gracile</name>
    <dbReference type="NCBI Taxonomy" id="1884261"/>
    <lineage>
        <taxon>Eukaryota</taxon>
        <taxon>Fungi</taxon>
        <taxon>Dikarya</taxon>
        <taxon>Basidiomycota</taxon>
        <taxon>Agaricomycotina</taxon>
        <taxon>Agaricomycetes</taxon>
        <taxon>Agaricomycetidae</taxon>
        <taxon>Agaricales</taxon>
        <taxon>Pleurotineae</taxon>
        <taxon>Pterulaceae</taxon>
        <taxon>Pterulicium</taxon>
    </lineage>
</organism>
<feature type="region of interest" description="Disordered" evidence="1">
    <location>
        <begin position="1"/>
        <end position="39"/>
    </location>
</feature>
<gene>
    <name evidence="2" type="ORF">BDV98DRAFT_581818</name>
</gene>
<sequence>MGASMQPSSPVAGEANTNANPPPRRNQRNKGARHSPRSVVRSAYRRGLCLAIRCYRAHRDAQEGRPLLRMGFGTTQGQLVPTMIFSSERVSATNELENEHKTDRVFHTLSQVESLEWVAYPGGDVCTPSSVPAEGSGSEPCACDQPVRRLHRDNPRGQCLLAWRSILGSLVTGS</sequence>
<accession>A0A5C3QMJ0</accession>
<protein>
    <submittedName>
        <fullName evidence="2">Uncharacterized protein</fullName>
    </submittedName>
</protein>
<keyword evidence="3" id="KW-1185">Reference proteome</keyword>
<reference evidence="2 3" key="1">
    <citation type="journal article" date="2019" name="Nat. Ecol. Evol.">
        <title>Megaphylogeny resolves global patterns of mushroom evolution.</title>
        <authorList>
            <person name="Varga T."/>
            <person name="Krizsan K."/>
            <person name="Foldi C."/>
            <person name="Dima B."/>
            <person name="Sanchez-Garcia M."/>
            <person name="Sanchez-Ramirez S."/>
            <person name="Szollosi G.J."/>
            <person name="Szarkandi J.G."/>
            <person name="Papp V."/>
            <person name="Albert L."/>
            <person name="Andreopoulos W."/>
            <person name="Angelini C."/>
            <person name="Antonin V."/>
            <person name="Barry K.W."/>
            <person name="Bougher N.L."/>
            <person name="Buchanan P."/>
            <person name="Buyck B."/>
            <person name="Bense V."/>
            <person name="Catcheside P."/>
            <person name="Chovatia M."/>
            <person name="Cooper J."/>
            <person name="Damon W."/>
            <person name="Desjardin D."/>
            <person name="Finy P."/>
            <person name="Geml J."/>
            <person name="Haridas S."/>
            <person name="Hughes K."/>
            <person name="Justo A."/>
            <person name="Karasinski D."/>
            <person name="Kautmanova I."/>
            <person name="Kiss B."/>
            <person name="Kocsube S."/>
            <person name="Kotiranta H."/>
            <person name="LaButti K.M."/>
            <person name="Lechner B.E."/>
            <person name="Liimatainen K."/>
            <person name="Lipzen A."/>
            <person name="Lukacs Z."/>
            <person name="Mihaltcheva S."/>
            <person name="Morgado L.N."/>
            <person name="Niskanen T."/>
            <person name="Noordeloos M.E."/>
            <person name="Ohm R.A."/>
            <person name="Ortiz-Santana B."/>
            <person name="Ovrebo C."/>
            <person name="Racz N."/>
            <person name="Riley R."/>
            <person name="Savchenko A."/>
            <person name="Shiryaev A."/>
            <person name="Soop K."/>
            <person name="Spirin V."/>
            <person name="Szebenyi C."/>
            <person name="Tomsovsky M."/>
            <person name="Tulloss R.E."/>
            <person name="Uehling J."/>
            <person name="Grigoriev I.V."/>
            <person name="Vagvolgyi C."/>
            <person name="Papp T."/>
            <person name="Martin F.M."/>
            <person name="Miettinen O."/>
            <person name="Hibbett D.S."/>
            <person name="Nagy L.G."/>
        </authorList>
    </citation>
    <scope>NUCLEOTIDE SEQUENCE [LARGE SCALE GENOMIC DNA]</scope>
    <source>
        <strain evidence="2 3">CBS 309.79</strain>
    </source>
</reference>
<name>A0A5C3QMJ0_9AGAR</name>
<feature type="compositionally biased region" description="Basic residues" evidence="1">
    <location>
        <begin position="25"/>
        <end position="36"/>
    </location>
</feature>